<protein>
    <submittedName>
        <fullName evidence="2">Uncharacterized protein</fullName>
    </submittedName>
</protein>
<keyword evidence="3" id="KW-1185">Reference proteome</keyword>
<evidence type="ECO:0000256" key="1">
    <source>
        <dbReference type="SAM" id="MobiDB-lite"/>
    </source>
</evidence>
<organism evidence="2 3">
    <name type="scientific">Setaria viridis</name>
    <name type="common">Green bristlegrass</name>
    <name type="synonym">Setaria italica subsp. viridis</name>
    <dbReference type="NCBI Taxonomy" id="4556"/>
    <lineage>
        <taxon>Eukaryota</taxon>
        <taxon>Viridiplantae</taxon>
        <taxon>Streptophyta</taxon>
        <taxon>Embryophyta</taxon>
        <taxon>Tracheophyta</taxon>
        <taxon>Spermatophyta</taxon>
        <taxon>Magnoliopsida</taxon>
        <taxon>Liliopsida</taxon>
        <taxon>Poales</taxon>
        <taxon>Poaceae</taxon>
        <taxon>PACMAD clade</taxon>
        <taxon>Panicoideae</taxon>
        <taxon>Panicodae</taxon>
        <taxon>Paniceae</taxon>
        <taxon>Cenchrinae</taxon>
        <taxon>Setaria</taxon>
    </lineage>
</organism>
<dbReference type="Proteomes" id="UP000298652">
    <property type="component" value="Chromosome 2"/>
</dbReference>
<gene>
    <name evidence="2" type="ORF">SEVIR_2G101600v2</name>
</gene>
<evidence type="ECO:0000313" key="2">
    <source>
        <dbReference type="EMBL" id="TKW31376.1"/>
    </source>
</evidence>
<dbReference type="EMBL" id="CM016553">
    <property type="protein sequence ID" value="TKW31376.1"/>
    <property type="molecule type" value="Genomic_DNA"/>
</dbReference>
<dbReference type="AlphaFoldDB" id="A0A4V6DAX1"/>
<evidence type="ECO:0000313" key="3">
    <source>
        <dbReference type="Proteomes" id="UP000298652"/>
    </source>
</evidence>
<sequence length="223" mass="23509">MPLALLSSARSSCTAAATRPLLSSARSPCAAAARPPSSPRSPCATADAGVGLRIDHSAHRRRVRRGGQLATTAARPPPLALRRRRSPSSSRPAPPPLALLLESIHRSHGVVPLLGAATTSSFSSAPPRRGCRGPPLPITAEPRAGDGIAVLEVAADAAATPGRRPRSPRSVGSRGFSRSHPWLEESWRRWTWCTRLLAMAPPLHSGGGGRCGSSTMWRNFWPG</sequence>
<name>A0A4V6DAX1_SETVI</name>
<proteinExistence type="predicted"/>
<feature type="region of interest" description="Disordered" evidence="1">
    <location>
        <begin position="157"/>
        <end position="178"/>
    </location>
</feature>
<feature type="region of interest" description="Disordered" evidence="1">
    <location>
        <begin position="16"/>
        <end position="96"/>
    </location>
</feature>
<accession>A0A4V6DAX1</accession>
<feature type="compositionally biased region" description="Low complexity" evidence="1">
    <location>
        <begin position="16"/>
        <end position="44"/>
    </location>
</feature>
<reference evidence="2" key="1">
    <citation type="submission" date="2019-03" db="EMBL/GenBank/DDBJ databases">
        <title>WGS assembly of Setaria viridis.</title>
        <authorList>
            <person name="Huang P."/>
            <person name="Jenkins J."/>
            <person name="Grimwood J."/>
            <person name="Barry K."/>
            <person name="Healey A."/>
            <person name="Mamidi S."/>
            <person name="Sreedasyam A."/>
            <person name="Shu S."/>
            <person name="Feldman M."/>
            <person name="Wu J."/>
            <person name="Yu Y."/>
            <person name="Chen C."/>
            <person name="Johnson J."/>
            <person name="Rokhsar D."/>
            <person name="Baxter I."/>
            <person name="Schmutz J."/>
            <person name="Brutnell T."/>
            <person name="Kellogg E."/>
        </authorList>
    </citation>
    <scope>NUCLEOTIDE SEQUENCE [LARGE SCALE GENOMIC DNA]</scope>
</reference>
<dbReference type="Gramene" id="TKW31376">
    <property type="protein sequence ID" value="TKW31376"/>
    <property type="gene ID" value="SEVIR_2G101600v2"/>
</dbReference>